<dbReference type="Gene3D" id="1.10.10.10">
    <property type="entry name" value="Winged helix-like DNA-binding domain superfamily/Winged helix DNA-binding domain"/>
    <property type="match status" value="1"/>
</dbReference>
<feature type="region of interest" description="Disordered" evidence="4">
    <location>
        <begin position="965"/>
        <end position="1043"/>
    </location>
</feature>
<evidence type="ECO:0000313" key="7">
    <source>
        <dbReference type="Proteomes" id="UP000790347"/>
    </source>
</evidence>
<feature type="compositionally biased region" description="Polar residues" evidence="4">
    <location>
        <begin position="409"/>
        <end position="433"/>
    </location>
</feature>
<keyword evidence="7" id="KW-1185">Reference proteome</keyword>
<evidence type="ECO:0000259" key="5">
    <source>
        <dbReference type="PROSITE" id="PS50961"/>
    </source>
</evidence>
<feature type="compositionally biased region" description="Gly residues" evidence="4">
    <location>
        <begin position="522"/>
        <end position="533"/>
    </location>
</feature>
<feature type="compositionally biased region" description="Low complexity" evidence="4">
    <location>
        <begin position="534"/>
        <end position="554"/>
    </location>
</feature>
<evidence type="ECO:0000313" key="6">
    <source>
        <dbReference type="EMBL" id="KAH9490513.1"/>
    </source>
</evidence>
<feature type="region of interest" description="Disordered" evidence="4">
    <location>
        <begin position="1350"/>
        <end position="1396"/>
    </location>
</feature>
<feature type="region of interest" description="Disordered" evidence="4">
    <location>
        <begin position="1770"/>
        <end position="1795"/>
    </location>
</feature>
<dbReference type="InterPro" id="IPR006630">
    <property type="entry name" value="La_HTH"/>
</dbReference>
<dbReference type="GO" id="GO:0000339">
    <property type="term" value="F:RNA cap binding"/>
    <property type="evidence" value="ECO:0007669"/>
    <property type="project" value="InterPro"/>
</dbReference>
<dbReference type="GO" id="GO:1990904">
    <property type="term" value="C:ribonucleoprotein complex"/>
    <property type="evidence" value="ECO:0007669"/>
    <property type="project" value="UniProtKB-KW"/>
</dbReference>
<feature type="compositionally biased region" description="Basic residues" evidence="4">
    <location>
        <begin position="644"/>
        <end position="656"/>
    </location>
</feature>
<dbReference type="EMBL" id="ASGP02000010">
    <property type="protein sequence ID" value="KAH9490513.1"/>
    <property type="molecule type" value="Genomic_DNA"/>
</dbReference>
<feature type="compositionally biased region" description="Polar residues" evidence="4">
    <location>
        <begin position="1060"/>
        <end position="1089"/>
    </location>
</feature>
<name>A0A922HEX2_DERFA</name>
<feature type="region of interest" description="Disordered" evidence="4">
    <location>
        <begin position="1645"/>
        <end position="1737"/>
    </location>
</feature>
<reference evidence="6" key="1">
    <citation type="submission" date="2013-05" db="EMBL/GenBank/DDBJ databases">
        <authorList>
            <person name="Yim A.K.Y."/>
            <person name="Chan T.F."/>
            <person name="Ji K.M."/>
            <person name="Liu X.Y."/>
            <person name="Zhou J.W."/>
            <person name="Li R.Q."/>
            <person name="Yang K.Y."/>
            <person name="Li J."/>
            <person name="Li M."/>
            <person name="Law P.T.W."/>
            <person name="Wu Y.L."/>
            <person name="Cai Z.L."/>
            <person name="Qin H."/>
            <person name="Bao Y."/>
            <person name="Leung R.K.K."/>
            <person name="Ng P.K.S."/>
            <person name="Zou J."/>
            <person name="Zhong X.J."/>
            <person name="Ran P.X."/>
            <person name="Zhong N.S."/>
            <person name="Liu Z.G."/>
            <person name="Tsui S.K.W."/>
        </authorList>
    </citation>
    <scope>NUCLEOTIDE SEQUENCE</scope>
    <source>
        <strain evidence="6">Derf</strain>
        <tissue evidence="6">Whole organism</tissue>
    </source>
</reference>
<feature type="compositionally biased region" description="Low complexity" evidence="4">
    <location>
        <begin position="325"/>
        <end position="369"/>
    </location>
</feature>
<evidence type="ECO:0000256" key="2">
    <source>
        <dbReference type="ARBA" id="ARBA00072183"/>
    </source>
</evidence>
<evidence type="ECO:0000256" key="1">
    <source>
        <dbReference type="ARBA" id="ARBA00022884"/>
    </source>
</evidence>
<gene>
    <name evidence="6" type="primary">LARP1B</name>
    <name evidence="6" type="ORF">DERF_016711</name>
</gene>
<sequence length="1795" mass="196183">MNNHTNNTSNSVTNPVTTIKTNANKQATTAIDCMKINHGHNNINLENGDLSSSSIKSAELSSNIESTLDYPKLTNEKTTTTTTAINNSNNITDSNKLDSDCIDNNNKAQKSSTPTGANDNVIIHNGYGTSSSLEHHNNHLIQSQLQTTTVVPNAWISSPGKLVAKSYNQTAPSPSLIPPSQQLSSTTSANNCQTTNTKTLLNNTHNNGNNKNVIPLSTTTTISSSSSSVMPISSTSTNTTVCTTTTVTTTSTSGVNNNKWSIKNGSNSASNSIVNNNSSCTNNASNNQKDEYNLNYSEDWPSLNEVNELSLNSKRNSAGETMVINSTNQNNNNEVVSSSSPLSTPSSPNIIAQNFESKTLAKTLSSSSSQPANTQNSNDNRKLSNNSSLPNGISVVQSSPIQDECLDDGSTTSSKDANLISSGQGLDSSTLTSDKNKHKKKGQKKWVPLDGIIGAPPAKLRGKIVNKTNDYYSVGEYNGINGYTDHEYKSGAAGGGGRYNSGNGGGNGNFSRNRSQRRGERGTGNGGNAGSRGPGNATGTNTVAVSNVNNSNNNEDNHRFGIGNANGSKVGPSNTSSSISNSNNMNKSNAQSEIIDSSSTSSSNPNANSNHNNNTNNHNNKKKNIISGSGNAVSGNNPNDSHHQYSHHPHPPHQHSHQQQQHQQHHHHPLNVQQQPPLSVPLYTRRNPNGGMRGRSRGGGLMGAGRILNRSRSQMSNESTGPVVNPTAAIVHQQTNGNVGVLPGTTVTATMPPPQPSVVTNTVAAVGNGVTAAPNIHPEEYAAAYPQYTAYDFPAQNIRPDMNSPLSAGLSTAPAPTAAFLPPSYYYNTPFVYGPDGIKEMLRSQIEYYFSEENLQRDFFLRRKMDEQGFLPISLIASFHRVQALTQDVTLVVEALANSTTIEVADGIKVRTRNDPQKWPILDNLSAAATTAIHPAMVMAAANLKSHQQSPENIANHQDVEIKSGNNDFDIVNNNSSCPSHVKNSSDGDPPKHQVSVANDDQSTSDVNSIHVTNIAQSQQTTNSSSTTADTQSNEDEIQQQKQVIRNQSQIHLASVISSSATMDGSAVPTTTPVSGNNTDSQSLSSNAEPSVVEIANCDKSKQVNSPDGDAKSSSIDSQNRETAYVNANSNSDNVNVTASTTVSVANEIEDWKPVRSKKNKSRANKSNEHSSHQSSSNCKTINRLTTKEDLPFLLDEDVHDAEEFQLTGRRKTYIDYSDYDDYDEISDQDLKKIILVTQSRKGNQLNDRTGDWTTRVKMTQEMAKIIDDGLFHYEQNLLLNHQGSNTKQHKTLGYISREDFELYSGSPKDKKENAYSTPPPPPPTLNDDIKLDEVYTTTGDHTLSAEELQQSAKSLQRKSPNPRFYLAPEPHELLPAGTPRKQKTRHSSNPPIEPHVGWLLDVRDHETASMNADATLGMNSDGNKDDKNVIISNTTNMQSHQTNTGSVSILSTSLGSTPQSLPKFEHPSHALLKENGFTQFVYHKYRLRCIKERKQLGIGQSQEMFTLYRFWSFFLREFFNRNMYEEFRRLANEDAQVGFRYGLECLFRFYSYGLEKHFRSDLFNDFQKETIKDVDAGELYGLEKFWAFRKYYKNWCSIESLVDPFLLQKLDNYKSVDDFRLDAETIAQRETQNRTKREEYVRNFQQEQQQNSSSNKKKGDGNGNVFVGKNLNRRHQNTMIGDENKHQFSKQDNRTQSSKSNIGSNKPVKDAIVGKNGDQSRTSSNINAKQPMRQSNNLQTNNIKSVPMTPQAAPVNSPTSFAAIVASKPKKLAETQSATGTTAATSNTENSSTK</sequence>
<dbReference type="GO" id="GO:0045727">
    <property type="term" value="P:positive regulation of translation"/>
    <property type="evidence" value="ECO:0007669"/>
    <property type="project" value="TreeGrafter"/>
</dbReference>
<feature type="compositionally biased region" description="Low complexity" evidence="4">
    <location>
        <begin position="1016"/>
        <end position="1032"/>
    </location>
</feature>
<dbReference type="InterPro" id="IPR006607">
    <property type="entry name" value="DM15"/>
</dbReference>
<keyword evidence="1 3" id="KW-0694">RNA-binding</keyword>
<feature type="compositionally biased region" description="Polar residues" evidence="4">
    <location>
        <begin position="370"/>
        <end position="401"/>
    </location>
</feature>
<feature type="compositionally biased region" description="Low complexity" evidence="4">
    <location>
        <begin position="1645"/>
        <end position="1655"/>
    </location>
</feature>
<dbReference type="PANTHER" id="PTHR22792:SF132">
    <property type="entry name" value="LA-RELATED PROTEIN 1"/>
    <property type="match status" value="1"/>
</dbReference>
<dbReference type="GO" id="GO:0010494">
    <property type="term" value="C:cytoplasmic stress granule"/>
    <property type="evidence" value="ECO:0007669"/>
    <property type="project" value="TreeGrafter"/>
</dbReference>
<feature type="region of interest" description="Disordered" evidence="4">
    <location>
        <begin position="325"/>
        <end position="444"/>
    </location>
</feature>
<feature type="region of interest" description="Disordered" evidence="4">
    <location>
        <begin position="1304"/>
        <end position="1329"/>
    </location>
</feature>
<feature type="region of interest" description="Disordered" evidence="4">
    <location>
        <begin position="1152"/>
        <end position="1182"/>
    </location>
</feature>
<dbReference type="InterPro" id="IPR036390">
    <property type="entry name" value="WH_DNA-bd_sf"/>
</dbReference>
<feature type="compositionally biased region" description="Polar residues" evidence="4">
    <location>
        <begin position="996"/>
        <end position="1015"/>
    </location>
</feature>
<comment type="caution">
    <text evidence="6">The sequence shown here is derived from an EMBL/GenBank/DDBJ whole genome shotgun (WGS) entry which is preliminary data.</text>
</comment>
<feature type="region of interest" description="Disordered" evidence="4">
    <location>
        <begin position="499"/>
        <end position="702"/>
    </location>
</feature>
<feature type="compositionally biased region" description="Polar residues" evidence="4">
    <location>
        <begin position="1718"/>
        <end position="1737"/>
    </location>
</feature>
<feature type="compositionally biased region" description="Basic and acidic residues" evidence="4">
    <location>
        <begin position="1683"/>
        <end position="1694"/>
    </location>
</feature>
<feature type="domain" description="HTH La-type RNA-binding" evidence="5">
    <location>
        <begin position="832"/>
        <end position="923"/>
    </location>
</feature>
<evidence type="ECO:0000256" key="3">
    <source>
        <dbReference type="PROSITE-ProRule" id="PRU00332"/>
    </source>
</evidence>
<feature type="compositionally biased region" description="Basic residues" evidence="4">
    <location>
        <begin position="1155"/>
        <end position="1164"/>
    </location>
</feature>
<dbReference type="SUPFAM" id="SSF46785">
    <property type="entry name" value="Winged helix' DNA-binding domain"/>
    <property type="match status" value="1"/>
</dbReference>
<dbReference type="PANTHER" id="PTHR22792">
    <property type="entry name" value="LUPUS LA PROTEIN-RELATED"/>
    <property type="match status" value="1"/>
</dbReference>
<accession>A0A922HEX2</accession>
<feature type="compositionally biased region" description="Low complexity" evidence="4">
    <location>
        <begin position="573"/>
        <end position="618"/>
    </location>
</feature>
<proteinExistence type="predicted"/>
<dbReference type="GO" id="GO:0005829">
    <property type="term" value="C:cytosol"/>
    <property type="evidence" value="ECO:0007669"/>
    <property type="project" value="TreeGrafter"/>
</dbReference>
<organism evidence="6 7">
    <name type="scientific">Dermatophagoides farinae</name>
    <name type="common">American house dust mite</name>
    <dbReference type="NCBI Taxonomy" id="6954"/>
    <lineage>
        <taxon>Eukaryota</taxon>
        <taxon>Metazoa</taxon>
        <taxon>Ecdysozoa</taxon>
        <taxon>Arthropoda</taxon>
        <taxon>Chelicerata</taxon>
        <taxon>Arachnida</taxon>
        <taxon>Acari</taxon>
        <taxon>Acariformes</taxon>
        <taxon>Sarcoptiformes</taxon>
        <taxon>Astigmata</taxon>
        <taxon>Psoroptidia</taxon>
        <taxon>Analgoidea</taxon>
        <taxon>Pyroglyphidae</taxon>
        <taxon>Dermatophagoidinae</taxon>
        <taxon>Dermatophagoides</taxon>
    </lineage>
</organism>
<feature type="region of interest" description="Disordered" evidence="4">
    <location>
        <begin position="173"/>
        <end position="194"/>
    </location>
</feature>
<dbReference type="SMART" id="SM00715">
    <property type="entry name" value="LA"/>
    <property type="match status" value="1"/>
</dbReference>
<feature type="compositionally biased region" description="Low complexity" evidence="4">
    <location>
        <begin position="1775"/>
        <end position="1795"/>
    </location>
</feature>
<dbReference type="PROSITE" id="PS50961">
    <property type="entry name" value="HTH_LA"/>
    <property type="match status" value="1"/>
</dbReference>
<feature type="region of interest" description="Disordered" evidence="4">
    <location>
        <begin position="1060"/>
        <end position="1120"/>
    </location>
</feature>
<evidence type="ECO:0000256" key="4">
    <source>
        <dbReference type="SAM" id="MobiDB-lite"/>
    </source>
</evidence>
<dbReference type="InterPro" id="IPR045180">
    <property type="entry name" value="La_dom_prot"/>
</dbReference>
<feature type="compositionally biased region" description="Polar residues" evidence="4">
    <location>
        <begin position="965"/>
        <end position="983"/>
    </location>
</feature>
<feature type="compositionally biased region" description="Gly residues" evidence="4">
    <location>
        <begin position="499"/>
        <end position="508"/>
    </location>
</feature>
<dbReference type="Pfam" id="PF21071">
    <property type="entry name" value="LARP1_HEAT"/>
    <property type="match status" value="1"/>
</dbReference>
<dbReference type="Proteomes" id="UP000790347">
    <property type="component" value="Unassembled WGS sequence"/>
</dbReference>
<dbReference type="GO" id="GO:0008187">
    <property type="term" value="F:poly-pyrimidine tract binding"/>
    <property type="evidence" value="ECO:0007669"/>
    <property type="project" value="UniProtKB-ARBA"/>
</dbReference>
<keyword evidence="6" id="KW-0687">Ribonucleoprotein</keyword>
<dbReference type="GO" id="GO:0048255">
    <property type="term" value="P:mRNA stabilization"/>
    <property type="evidence" value="ECO:0007669"/>
    <property type="project" value="InterPro"/>
</dbReference>
<dbReference type="SMART" id="SM00684">
    <property type="entry name" value="DM15"/>
    <property type="match status" value="3"/>
</dbReference>
<feature type="compositionally biased region" description="Gly residues" evidence="4">
    <location>
        <begin position="691"/>
        <end position="702"/>
    </location>
</feature>
<dbReference type="FunFam" id="1.10.10.10:FF:000131">
    <property type="entry name" value="la-related protein 1B isoform X2"/>
    <property type="match status" value="1"/>
</dbReference>
<feature type="compositionally biased region" description="Polar residues" evidence="4">
    <location>
        <begin position="1695"/>
        <end position="1705"/>
    </location>
</feature>
<feature type="compositionally biased region" description="Polar residues" evidence="4">
    <location>
        <begin position="1350"/>
        <end position="1360"/>
    </location>
</feature>
<dbReference type="Pfam" id="PF05383">
    <property type="entry name" value="La"/>
    <property type="match status" value="1"/>
</dbReference>
<protein>
    <recommendedName>
        <fullName evidence="2">La-related protein 1</fullName>
    </recommendedName>
</protein>
<dbReference type="InterPro" id="IPR036388">
    <property type="entry name" value="WH-like_DNA-bd_sf"/>
</dbReference>
<reference evidence="6" key="2">
    <citation type="journal article" date="2022" name="Res Sq">
        <title>Comparative Genomics Reveals Insights into the Divergent Evolution of Astigmatic Mites and Household Pest Adaptations.</title>
        <authorList>
            <person name="Xiong Q."/>
            <person name="Wan A.T.-Y."/>
            <person name="Liu X.-Y."/>
            <person name="Fung C.S.-H."/>
            <person name="Xiao X."/>
            <person name="Malainual N."/>
            <person name="Hou J."/>
            <person name="Wang L."/>
            <person name="Wang M."/>
            <person name="Yang K."/>
            <person name="Cui Y."/>
            <person name="Leung E."/>
            <person name="Nong W."/>
            <person name="Shin S.-K."/>
            <person name="Au S."/>
            <person name="Jeong K.Y."/>
            <person name="Chew F.T."/>
            <person name="Hui J."/>
            <person name="Leung T.F."/>
            <person name="Tungtrongchitr A."/>
            <person name="Zhong N."/>
            <person name="Liu Z."/>
            <person name="Tsui S."/>
        </authorList>
    </citation>
    <scope>NUCLEOTIDE SEQUENCE</scope>
    <source>
        <strain evidence="6">Derf</strain>
        <tissue evidence="6">Whole organism</tissue>
    </source>
</reference>